<organism evidence="1 2">
    <name type="scientific">Pusillibacter faecalis</name>
    <dbReference type="NCBI Taxonomy" id="2714358"/>
    <lineage>
        <taxon>Bacteria</taxon>
        <taxon>Bacillati</taxon>
        <taxon>Bacillota</taxon>
        <taxon>Clostridia</taxon>
        <taxon>Eubacteriales</taxon>
        <taxon>Oscillospiraceae</taxon>
        <taxon>Pusillibacter</taxon>
    </lineage>
</organism>
<dbReference type="EMBL" id="AP023420">
    <property type="protein sequence ID" value="BCK83951.1"/>
    <property type="molecule type" value="Genomic_DNA"/>
</dbReference>
<evidence type="ECO:0000313" key="2">
    <source>
        <dbReference type="Proteomes" id="UP000679848"/>
    </source>
</evidence>
<evidence type="ECO:0000313" key="1">
    <source>
        <dbReference type="EMBL" id="BCK83951.1"/>
    </source>
</evidence>
<dbReference type="KEGG" id="pfaa:MM59RIKEN_12700"/>
<accession>A0A810QE34</accession>
<sequence length="160" mass="18550">MSFENMVPFSCLTEDFTRIEQLLRTYQEVIIIRGDQPRYRLTEIPAADSAAGTLPLPTEAEDEPSRPRRLSVQEKTVLRRKLDSIGKSVFVRYYQQFQNREDPLIFMEEDFTEQSKRARASCAAYLFRMGWEHHALQYIVDSGRTAPAVRARAQELLSST</sequence>
<dbReference type="AlphaFoldDB" id="A0A810QE34"/>
<proteinExistence type="predicted"/>
<name>A0A810QE34_9FIRM</name>
<dbReference type="Proteomes" id="UP000679848">
    <property type="component" value="Chromosome"/>
</dbReference>
<keyword evidence="2" id="KW-1185">Reference proteome</keyword>
<reference evidence="1" key="1">
    <citation type="submission" date="2020-09" db="EMBL/GenBank/DDBJ databases">
        <title>New species isolated from human feces.</title>
        <authorList>
            <person name="Kitahara M."/>
            <person name="Shigeno Y."/>
            <person name="Shime M."/>
            <person name="Matsumoto Y."/>
            <person name="Nakamura S."/>
            <person name="Motooka D."/>
            <person name="Fukuoka S."/>
            <person name="Nishikawa H."/>
            <person name="Benno Y."/>
        </authorList>
    </citation>
    <scope>NUCLEOTIDE SEQUENCE</scope>
    <source>
        <strain evidence="1">MM59</strain>
    </source>
</reference>
<gene>
    <name evidence="1" type="ORF">MM59RIKEN_12700</name>
</gene>
<protein>
    <submittedName>
        <fullName evidence="1">Uncharacterized protein</fullName>
    </submittedName>
</protein>
<dbReference type="RefSeq" id="WP_213542935.1">
    <property type="nucleotide sequence ID" value="NZ_AP023420.1"/>
</dbReference>